<organism evidence="1 2">
    <name type="scientific">Gilvimarinus japonicus</name>
    <dbReference type="NCBI Taxonomy" id="1796469"/>
    <lineage>
        <taxon>Bacteria</taxon>
        <taxon>Pseudomonadati</taxon>
        <taxon>Pseudomonadota</taxon>
        <taxon>Gammaproteobacteria</taxon>
        <taxon>Cellvibrionales</taxon>
        <taxon>Cellvibrionaceae</taxon>
        <taxon>Gilvimarinus</taxon>
    </lineage>
</organism>
<evidence type="ECO:0000313" key="1">
    <source>
        <dbReference type="EMBL" id="MFC3155850.1"/>
    </source>
</evidence>
<keyword evidence="2" id="KW-1185">Reference proteome</keyword>
<dbReference type="Proteomes" id="UP001595548">
    <property type="component" value="Unassembled WGS sequence"/>
</dbReference>
<gene>
    <name evidence="1" type="ORF">ACFOEB_11615</name>
</gene>
<evidence type="ECO:0000313" key="2">
    <source>
        <dbReference type="Proteomes" id="UP001595548"/>
    </source>
</evidence>
<name>A0ABV7HPT8_9GAMM</name>
<accession>A0ABV7HPT8</accession>
<protein>
    <submittedName>
        <fullName evidence="1">Uncharacterized protein</fullName>
    </submittedName>
</protein>
<comment type="caution">
    <text evidence="1">The sequence shown here is derived from an EMBL/GenBank/DDBJ whole genome shotgun (WGS) entry which is preliminary data.</text>
</comment>
<dbReference type="EMBL" id="JBHRTL010000007">
    <property type="protein sequence ID" value="MFC3155850.1"/>
    <property type="molecule type" value="Genomic_DNA"/>
</dbReference>
<proteinExistence type="predicted"/>
<reference evidence="2" key="1">
    <citation type="journal article" date="2019" name="Int. J. Syst. Evol. Microbiol.">
        <title>The Global Catalogue of Microorganisms (GCM) 10K type strain sequencing project: providing services to taxonomists for standard genome sequencing and annotation.</title>
        <authorList>
            <consortium name="The Broad Institute Genomics Platform"/>
            <consortium name="The Broad Institute Genome Sequencing Center for Infectious Disease"/>
            <person name="Wu L."/>
            <person name="Ma J."/>
        </authorList>
    </citation>
    <scope>NUCLEOTIDE SEQUENCE [LARGE SCALE GENOMIC DNA]</scope>
    <source>
        <strain evidence="2">KCTC 52141</strain>
    </source>
</reference>
<sequence length="48" mass="5345">MLVQDEALVVLSLIVWLISELSIRQALVTSSEESERCQQSLAADKNVE</sequence>
<dbReference type="RefSeq" id="WP_382416806.1">
    <property type="nucleotide sequence ID" value="NZ_AP031500.1"/>
</dbReference>